<protein>
    <submittedName>
        <fullName evidence="1">Uncharacterized protein</fullName>
    </submittedName>
</protein>
<dbReference type="OrthoDB" id="194468at2759"/>
<dbReference type="AlphaFoldDB" id="A0A9X0DN89"/>
<evidence type="ECO:0000313" key="1">
    <source>
        <dbReference type="EMBL" id="KAJ8066783.1"/>
    </source>
</evidence>
<dbReference type="EMBL" id="JAPEIS010000004">
    <property type="protein sequence ID" value="KAJ8066783.1"/>
    <property type="molecule type" value="Genomic_DNA"/>
</dbReference>
<dbReference type="Proteomes" id="UP001152300">
    <property type="component" value="Unassembled WGS sequence"/>
</dbReference>
<sequence length="64" mass="6643">MGKSVVILTKPAVEAYNLKTIAGALATGKECMIANLAERKLADIVISDAELTIGTLSAVITRAI</sequence>
<reference evidence="1" key="1">
    <citation type="submission" date="2022-11" db="EMBL/GenBank/DDBJ databases">
        <title>Genome Resource of Sclerotinia nivalis Strain SnTB1, a Plant Pathogen Isolated from American Ginseng.</title>
        <authorList>
            <person name="Fan S."/>
        </authorList>
    </citation>
    <scope>NUCLEOTIDE SEQUENCE</scope>
    <source>
        <strain evidence="1">SnTB1</strain>
    </source>
</reference>
<gene>
    <name evidence="1" type="ORF">OCU04_004171</name>
</gene>
<organism evidence="1 2">
    <name type="scientific">Sclerotinia nivalis</name>
    <dbReference type="NCBI Taxonomy" id="352851"/>
    <lineage>
        <taxon>Eukaryota</taxon>
        <taxon>Fungi</taxon>
        <taxon>Dikarya</taxon>
        <taxon>Ascomycota</taxon>
        <taxon>Pezizomycotina</taxon>
        <taxon>Leotiomycetes</taxon>
        <taxon>Helotiales</taxon>
        <taxon>Sclerotiniaceae</taxon>
        <taxon>Sclerotinia</taxon>
    </lineage>
</organism>
<keyword evidence="2" id="KW-1185">Reference proteome</keyword>
<evidence type="ECO:0000313" key="2">
    <source>
        <dbReference type="Proteomes" id="UP001152300"/>
    </source>
</evidence>
<proteinExistence type="predicted"/>
<accession>A0A9X0DN89</accession>
<comment type="caution">
    <text evidence="1">The sequence shown here is derived from an EMBL/GenBank/DDBJ whole genome shotgun (WGS) entry which is preliminary data.</text>
</comment>
<name>A0A9X0DN89_9HELO</name>